<organism evidence="1 2">
    <name type="scientific">Trichonephila inaurata madagascariensis</name>
    <dbReference type="NCBI Taxonomy" id="2747483"/>
    <lineage>
        <taxon>Eukaryota</taxon>
        <taxon>Metazoa</taxon>
        <taxon>Ecdysozoa</taxon>
        <taxon>Arthropoda</taxon>
        <taxon>Chelicerata</taxon>
        <taxon>Arachnida</taxon>
        <taxon>Araneae</taxon>
        <taxon>Araneomorphae</taxon>
        <taxon>Entelegynae</taxon>
        <taxon>Araneoidea</taxon>
        <taxon>Nephilidae</taxon>
        <taxon>Trichonephila</taxon>
        <taxon>Trichonephila inaurata</taxon>
    </lineage>
</organism>
<sequence length="136" mass="16131">MRCIGQGLVIKTCNGFFNPVEKKSYDVIKKFFTCYEGSRRRKQKRAAEVFRYLITNGKGDGPFENERTFIVDWRNLTHKITKCFVSLAERDNRRSLRQERGSYIELLSTQTKIKKTKVELFKQRKQASYDPGRFEM</sequence>
<name>A0A8X6IBD1_9ARAC</name>
<dbReference type="EMBL" id="BMAV01025170">
    <property type="protein sequence ID" value="GFS39063.1"/>
    <property type="molecule type" value="Genomic_DNA"/>
</dbReference>
<dbReference type="Proteomes" id="UP000886998">
    <property type="component" value="Unassembled WGS sequence"/>
</dbReference>
<accession>A0A8X6IBD1</accession>
<evidence type="ECO:0000313" key="1">
    <source>
        <dbReference type="EMBL" id="GFS39063.1"/>
    </source>
</evidence>
<protein>
    <submittedName>
        <fullName evidence="1">Uncharacterized protein</fullName>
    </submittedName>
</protein>
<evidence type="ECO:0000313" key="2">
    <source>
        <dbReference type="Proteomes" id="UP000886998"/>
    </source>
</evidence>
<comment type="caution">
    <text evidence="1">The sequence shown here is derived from an EMBL/GenBank/DDBJ whole genome shotgun (WGS) entry which is preliminary data.</text>
</comment>
<dbReference type="AlphaFoldDB" id="A0A8X6IBD1"/>
<proteinExistence type="predicted"/>
<keyword evidence="2" id="KW-1185">Reference proteome</keyword>
<gene>
    <name evidence="1" type="ORF">TNIN_264441</name>
</gene>
<reference evidence="1" key="1">
    <citation type="submission" date="2020-08" db="EMBL/GenBank/DDBJ databases">
        <title>Multicomponent nature underlies the extraordinary mechanical properties of spider dragline silk.</title>
        <authorList>
            <person name="Kono N."/>
            <person name="Nakamura H."/>
            <person name="Mori M."/>
            <person name="Yoshida Y."/>
            <person name="Ohtoshi R."/>
            <person name="Malay A.D."/>
            <person name="Moran D.A.P."/>
            <person name="Tomita M."/>
            <person name="Numata K."/>
            <person name="Arakawa K."/>
        </authorList>
    </citation>
    <scope>NUCLEOTIDE SEQUENCE</scope>
</reference>